<accession>A0A4Y6PXT8</accession>
<dbReference type="Proteomes" id="UP000315995">
    <property type="component" value="Chromosome"/>
</dbReference>
<accession>A0A5B8YCT9</accession>
<proteinExistence type="predicted"/>
<keyword evidence="2" id="KW-1185">Reference proteome</keyword>
<dbReference type="AlphaFoldDB" id="A0A4Y6PXT8"/>
<protein>
    <recommendedName>
        <fullName evidence="3">GAF domain-containing protein</fullName>
    </recommendedName>
</protein>
<organism evidence="1 2">
    <name type="scientific">Persicimonas caeni</name>
    <dbReference type="NCBI Taxonomy" id="2292766"/>
    <lineage>
        <taxon>Bacteria</taxon>
        <taxon>Deltaproteobacteria</taxon>
        <taxon>Bradymonadales</taxon>
        <taxon>Bradymonadaceae</taxon>
        <taxon>Persicimonas</taxon>
    </lineage>
</organism>
<evidence type="ECO:0000313" key="1">
    <source>
        <dbReference type="EMBL" id="QDG53131.1"/>
    </source>
</evidence>
<evidence type="ECO:0000313" key="2">
    <source>
        <dbReference type="Proteomes" id="UP000315995"/>
    </source>
</evidence>
<gene>
    <name evidence="1" type="ORF">FIV42_21010</name>
</gene>
<dbReference type="EMBL" id="CP041186">
    <property type="protein sequence ID" value="QDG53131.1"/>
    <property type="molecule type" value="Genomic_DNA"/>
</dbReference>
<evidence type="ECO:0008006" key="3">
    <source>
        <dbReference type="Google" id="ProtNLM"/>
    </source>
</evidence>
<sequence>MAELVEAAYRIEVDRQAWLDGLAEVLGQIHGKGPGLMVYLFDASQREEGVHLPAYALYGLDETFAEATIKHNAASPPDDTRLVYGPGVRCSTVSELLADQGIVPAEHPSFGPNTRLIGIEDAWGLTASDAHSRGVAVAAPLNDVSQMSGEMRELWQLIGTHLLTAYRLRRRHVGGQDIDEAARDLIGASVDTAKELVKQEVLIRLRAHFSR</sequence>
<dbReference type="OrthoDB" id="5500323at2"/>
<dbReference type="RefSeq" id="WP_141199592.1">
    <property type="nucleotide sequence ID" value="NZ_CP041186.1"/>
</dbReference>
<reference evidence="1 2" key="1">
    <citation type="submission" date="2019-06" db="EMBL/GenBank/DDBJ databases">
        <title>Persicimonas caeni gen. nov., sp. nov., a predatory bacterium isolated from solar saltern.</title>
        <authorList>
            <person name="Wang S."/>
        </authorList>
    </citation>
    <scope>NUCLEOTIDE SEQUENCE [LARGE SCALE GENOMIC DNA]</scope>
    <source>
        <strain evidence="1 2">YN101</strain>
    </source>
</reference>
<name>A0A4Y6PXT8_PERCE</name>